<comment type="caution">
    <text evidence="2">The sequence shown here is derived from an EMBL/GenBank/DDBJ whole genome shotgun (WGS) entry which is preliminary data.</text>
</comment>
<dbReference type="AlphaFoldDB" id="A0AAV7RTX6"/>
<evidence type="ECO:0000313" key="3">
    <source>
        <dbReference type="Proteomes" id="UP001066276"/>
    </source>
</evidence>
<organism evidence="2 3">
    <name type="scientific">Pleurodeles waltl</name>
    <name type="common">Iberian ribbed newt</name>
    <dbReference type="NCBI Taxonomy" id="8319"/>
    <lineage>
        <taxon>Eukaryota</taxon>
        <taxon>Metazoa</taxon>
        <taxon>Chordata</taxon>
        <taxon>Craniata</taxon>
        <taxon>Vertebrata</taxon>
        <taxon>Euteleostomi</taxon>
        <taxon>Amphibia</taxon>
        <taxon>Batrachia</taxon>
        <taxon>Caudata</taxon>
        <taxon>Salamandroidea</taxon>
        <taxon>Salamandridae</taxon>
        <taxon>Pleurodelinae</taxon>
        <taxon>Pleurodeles</taxon>
    </lineage>
</organism>
<protein>
    <submittedName>
        <fullName evidence="2">Uncharacterized protein</fullName>
    </submittedName>
</protein>
<proteinExistence type="predicted"/>
<evidence type="ECO:0000313" key="2">
    <source>
        <dbReference type="EMBL" id="KAJ1155997.1"/>
    </source>
</evidence>
<sequence>MLDLESQRSEKEEVTPLEKVVTTTNSGERGSNVLEDPPELMLAIQWTRPEPPAVHKWLADLQECATVEEHGLKKVKTDLHAERDVELCRGMVEETEVVEQAVTTDLRSLAFDWGPPGWQYAHNVLEVESEALCGSGTPQEWMSQGPAVLVRDGTCNYKDVL</sequence>
<gene>
    <name evidence="2" type="ORF">NDU88_008722</name>
</gene>
<keyword evidence="3" id="KW-1185">Reference proteome</keyword>
<dbReference type="EMBL" id="JANPWB010000009">
    <property type="protein sequence ID" value="KAJ1155997.1"/>
    <property type="molecule type" value="Genomic_DNA"/>
</dbReference>
<feature type="compositionally biased region" description="Basic and acidic residues" evidence="1">
    <location>
        <begin position="1"/>
        <end position="16"/>
    </location>
</feature>
<name>A0AAV7RTX6_PLEWA</name>
<accession>A0AAV7RTX6</accession>
<reference evidence="2" key="1">
    <citation type="journal article" date="2022" name="bioRxiv">
        <title>Sequencing and chromosome-scale assembly of the giantPleurodeles waltlgenome.</title>
        <authorList>
            <person name="Brown T."/>
            <person name="Elewa A."/>
            <person name="Iarovenko S."/>
            <person name="Subramanian E."/>
            <person name="Araus A.J."/>
            <person name="Petzold A."/>
            <person name="Susuki M."/>
            <person name="Suzuki K.-i.T."/>
            <person name="Hayashi T."/>
            <person name="Toyoda A."/>
            <person name="Oliveira C."/>
            <person name="Osipova E."/>
            <person name="Leigh N.D."/>
            <person name="Simon A."/>
            <person name="Yun M.H."/>
        </authorList>
    </citation>
    <scope>NUCLEOTIDE SEQUENCE</scope>
    <source>
        <strain evidence="2">20211129_DDA</strain>
        <tissue evidence="2">Liver</tissue>
    </source>
</reference>
<feature type="region of interest" description="Disordered" evidence="1">
    <location>
        <begin position="1"/>
        <end position="35"/>
    </location>
</feature>
<evidence type="ECO:0000256" key="1">
    <source>
        <dbReference type="SAM" id="MobiDB-lite"/>
    </source>
</evidence>
<dbReference type="Proteomes" id="UP001066276">
    <property type="component" value="Chromosome 5"/>
</dbReference>